<reference evidence="1 2" key="1">
    <citation type="submission" date="2018-10" db="EMBL/GenBank/DDBJ databases">
        <title>A high-quality apple genome assembly.</title>
        <authorList>
            <person name="Hu J."/>
        </authorList>
    </citation>
    <scope>NUCLEOTIDE SEQUENCE [LARGE SCALE GENOMIC DNA]</scope>
    <source>
        <strain evidence="2">cv. HFTH1</strain>
        <tissue evidence="1">Young leaf</tissue>
    </source>
</reference>
<dbReference type="EMBL" id="RDQH01000342">
    <property type="protein sequence ID" value="RXH71738.1"/>
    <property type="molecule type" value="Genomic_DNA"/>
</dbReference>
<dbReference type="Proteomes" id="UP000290289">
    <property type="component" value="Chromosome 16"/>
</dbReference>
<dbReference type="AlphaFoldDB" id="A0A498HJP6"/>
<name>A0A498HJP6_MALDO</name>
<accession>A0A498HJP6</accession>
<proteinExistence type="predicted"/>
<keyword evidence="2" id="KW-1185">Reference proteome</keyword>
<evidence type="ECO:0000313" key="1">
    <source>
        <dbReference type="EMBL" id="RXH71738.1"/>
    </source>
</evidence>
<comment type="caution">
    <text evidence="1">The sequence shown here is derived from an EMBL/GenBank/DDBJ whole genome shotgun (WGS) entry which is preliminary data.</text>
</comment>
<sequence length="84" mass="9407">MQPQPTTSRARLCRSTILSVLGPRSHPHDFVYGNSHENFPVGHPSWDCSRVNSLNFAVLMESEANELPKGLVRGRDGNIHIRLT</sequence>
<gene>
    <name evidence="1" type="ORF">DVH24_025239</name>
</gene>
<evidence type="ECO:0000313" key="2">
    <source>
        <dbReference type="Proteomes" id="UP000290289"/>
    </source>
</evidence>
<protein>
    <submittedName>
        <fullName evidence="1">Uncharacterized protein</fullName>
    </submittedName>
</protein>
<organism evidence="1 2">
    <name type="scientific">Malus domestica</name>
    <name type="common">Apple</name>
    <name type="synonym">Pyrus malus</name>
    <dbReference type="NCBI Taxonomy" id="3750"/>
    <lineage>
        <taxon>Eukaryota</taxon>
        <taxon>Viridiplantae</taxon>
        <taxon>Streptophyta</taxon>
        <taxon>Embryophyta</taxon>
        <taxon>Tracheophyta</taxon>
        <taxon>Spermatophyta</taxon>
        <taxon>Magnoliopsida</taxon>
        <taxon>eudicotyledons</taxon>
        <taxon>Gunneridae</taxon>
        <taxon>Pentapetalae</taxon>
        <taxon>rosids</taxon>
        <taxon>fabids</taxon>
        <taxon>Rosales</taxon>
        <taxon>Rosaceae</taxon>
        <taxon>Amygdaloideae</taxon>
        <taxon>Maleae</taxon>
        <taxon>Malus</taxon>
    </lineage>
</organism>